<reference evidence="2 3" key="1">
    <citation type="submission" date="2012-07" db="EMBL/GenBank/DDBJ databases">
        <authorList>
            <person name="Durkin A.S."/>
            <person name="McCorrison J."/>
            <person name="Torralba M."/>
            <person name="Gillis M."/>
            <person name="Methe B."/>
            <person name="Sutton G."/>
            <person name="Nelson K.E."/>
        </authorList>
    </citation>
    <scope>NUCLEOTIDE SEQUENCE [LARGE SCALE GENOMIC DNA]</scope>
    <source>
        <strain evidence="2 3">SK1138</strain>
    </source>
</reference>
<dbReference type="CDD" id="cd16015">
    <property type="entry name" value="LTA_synthase"/>
    <property type="match status" value="1"/>
</dbReference>
<feature type="domain" description="Sulfatase N-terminal" evidence="1">
    <location>
        <begin position="101"/>
        <end position="382"/>
    </location>
</feature>
<dbReference type="Pfam" id="PF00884">
    <property type="entry name" value="Sulfatase"/>
    <property type="match status" value="1"/>
</dbReference>
<proteinExistence type="predicted"/>
<accession>A0AAD2YAU6</accession>
<dbReference type="Proteomes" id="UP000006614">
    <property type="component" value="Unassembled WGS sequence"/>
</dbReference>
<name>A0AAD2YAU6_STRAP</name>
<dbReference type="Gene3D" id="3.40.720.10">
    <property type="entry name" value="Alkaline Phosphatase, subunit A"/>
    <property type="match status" value="1"/>
</dbReference>
<evidence type="ECO:0000313" key="2">
    <source>
        <dbReference type="EMBL" id="EJP26985.1"/>
    </source>
</evidence>
<dbReference type="InterPro" id="IPR000917">
    <property type="entry name" value="Sulfatase_N"/>
</dbReference>
<evidence type="ECO:0000259" key="1">
    <source>
        <dbReference type="Pfam" id="PF00884"/>
    </source>
</evidence>
<organism evidence="2 3">
    <name type="scientific">Streptococcus anginosus SK1138</name>
    <dbReference type="NCBI Taxonomy" id="1161422"/>
    <lineage>
        <taxon>Bacteria</taxon>
        <taxon>Bacillati</taxon>
        <taxon>Bacillota</taxon>
        <taxon>Bacilli</taxon>
        <taxon>Lactobacillales</taxon>
        <taxon>Streptococcaceae</taxon>
        <taxon>Streptococcus</taxon>
        <taxon>Streptococcus anginosus group</taxon>
    </lineage>
</organism>
<comment type="caution">
    <text evidence="2">The sequence shown here is derived from an EMBL/GenBank/DDBJ whole genome shotgun (WGS) entry which is preliminary data.</text>
</comment>
<dbReference type="InterPro" id="IPR017850">
    <property type="entry name" value="Alkaline_phosphatase_core_sf"/>
</dbReference>
<dbReference type="EMBL" id="ALJO01000003">
    <property type="protein sequence ID" value="EJP26985.1"/>
    <property type="molecule type" value="Genomic_DNA"/>
</dbReference>
<gene>
    <name evidence="2" type="ORF">HMPREF1126_0157</name>
</gene>
<dbReference type="GO" id="GO:0016787">
    <property type="term" value="F:hydrolase activity"/>
    <property type="evidence" value="ECO:0007669"/>
    <property type="project" value="UniProtKB-KW"/>
</dbReference>
<dbReference type="EC" id="3.1.6.-" evidence="2"/>
<evidence type="ECO:0000313" key="3">
    <source>
        <dbReference type="Proteomes" id="UP000006614"/>
    </source>
</evidence>
<keyword evidence="2" id="KW-0378">Hydrolase</keyword>
<protein>
    <submittedName>
        <fullName evidence="2">Arylsulfatase</fullName>
        <ecNumber evidence="2">3.1.6.-</ecNumber>
    </submittedName>
</protein>
<sequence>MLTVIFLTSIVGIFANRKDGKIQENIPIISVLNNYEDLNWYGNTINARSRSLAFVWLSQLSDSTMYKPQGYSAEKIKAIEQKYQKASQILNTERTNKIEEQTVVYILSESFSDPARVEGVKLSQNPISNIQDIKNQTTSGLMKSDGYGGGTANMEFQSLTGLPFYNLSPSISVAYTEVVPKMNKFPVISDQFEAKNRIAIHLAAPTNYSRNVIYKSLGYSKFVSLITKGLDVHYQGVNYSDSSSYQLILDNIKDSQNQFFSVMTMQNHSPWKEEEPNNIEASNSNFSSDENDQLTNYTRLLYHTDVATKDFLNQLSKINKKITVVFYGDHLPGLYPQSAFKNNPDSQYLTDYFVWSNYETPKLDYPIVNSSDFTALLLEQTNSKVSPYYALLTEVLHKASVDKKDLDEEGRQIAEDLKLVQYDMVAGKGYLSKDFFKVHSE</sequence>
<dbReference type="AlphaFoldDB" id="A0AAD2YAU6"/>